<protein>
    <recommendedName>
        <fullName evidence="3">N-acetyltransferase domain-containing protein</fullName>
    </recommendedName>
</protein>
<accession>A0AAV5QJT3</accession>
<dbReference type="GO" id="GO:0005634">
    <property type="term" value="C:nucleus"/>
    <property type="evidence" value="ECO:0007669"/>
    <property type="project" value="TreeGrafter"/>
</dbReference>
<dbReference type="PANTHER" id="PTHR43138:SF1">
    <property type="entry name" value="N-ACETYLTRANSFERASE ACA1"/>
    <property type="match status" value="1"/>
</dbReference>
<reference evidence="1 2" key="1">
    <citation type="journal article" date="2023" name="Elife">
        <title>Identification of key yeast species and microbe-microbe interactions impacting larval growth of Drosophila in the wild.</title>
        <authorList>
            <person name="Mure A."/>
            <person name="Sugiura Y."/>
            <person name="Maeda R."/>
            <person name="Honda K."/>
            <person name="Sakurai N."/>
            <person name="Takahashi Y."/>
            <person name="Watada M."/>
            <person name="Katoh T."/>
            <person name="Gotoh A."/>
            <person name="Gotoh Y."/>
            <person name="Taniguchi I."/>
            <person name="Nakamura K."/>
            <person name="Hayashi T."/>
            <person name="Katayama T."/>
            <person name="Uemura T."/>
            <person name="Hattori Y."/>
        </authorList>
    </citation>
    <scope>NUCLEOTIDE SEQUENCE [LARGE SCALE GENOMIC DNA]</scope>
    <source>
        <strain evidence="1 2">SC-9</strain>
    </source>
</reference>
<gene>
    <name evidence="1" type="ORF">DASC09_019650</name>
</gene>
<sequence length="223" mass="25033">MTVPFGESHEAELQKINESGTKLITESLPVTLSDSEATQATLFPINNVSEISDELLTHLFDTFNKEIEGGRTYPYFDQLSLEKFKGYWFSHFVALLVKGDHKDASILKQSSANWDELFLGTFYIKPNYTGRCSHNCNAGFLVSFNCRGTPYKIGKNLGKCYLKWAPKLGYTYSVFNLVFVSNIGSVKIWDSLGFERVGLIKNAARLKGDDKPTDAIIFGKDLV</sequence>
<evidence type="ECO:0008006" key="3">
    <source>
        <dbReference type="Google" id="ProtNLM"/>
    </source>
</evidence>
<name>A0AAV5QJT3_9ASCO</name>
<dbReference type="AlphaFoldDB" id="A0AAV5QJT3"/>
<keyword evidence="2" id="KW-1185">Reference proteome</keyword>
<dbReference type="PANTHER" id="PTHR43138">
    <property type="entry name" value="ACETYLTRANSFERASE, GNAT FAMILY"/>
    <property type="match status" value="1"/>
</dbReference>
<dbReference type="Gene3D" id="3.40.630.30">
    <property type="match status" value="1"/>
</dbReference>
<dbReference type="Proteomes" id="UP001360560">
    <property type="component" value="Unassembled WGS sequence"/>
</dbReference>
<dbReference type="SUPFAM" id="SSF55729">
    <property type="entry name" value="Acyl-CoA N-acyltransferases (Nat)"/>
    <property type="match status" value="1"/>
</dbReference>
<evidence type="ECO:0000313" key="1">
    <source>
        <dbReference type="EMBL" id="GMM34640.1"/>
    </source>
</evidence>
<organism evidence="1 2">
    <name type="scientific">Saccharomycopsis crataegensis</name>
    <dbReference type="NCBI Taxonomy" id="43959"/>
    <lineage>
        <taxon>Eukaryota</taxon>
        <taxon>Fungi</taxon>
        <taxon>Dikarya</taxon>
        <taxon>Ascomycota</taxon>
        <taxon>Saccharomycotina</taxon>
        <taxon>Saccharomycetes</taxon>
        <taxon>Saccharomycopsidaceae</taxon>
        <taxon>Saccharomycopsis</taxon>
    </lineage>
</organism>
<dbReference type="EMBL" id="BTFZ01000003">
    <property type="protein sequence ID" value="GMM34640.1"/>
    <property type="molecule type" value="Genomic_DNA"/>
</dbReference>
<comment type="caution">
    <text evidence="1">The sequence shown here is derived from an EMBL/GenBank/DDBJ whole genome shotgun (WGS) entry which is preliminary data.</text>
</comment>
<evidence type="ECO:0000313" key="2">
    <source>
        <dbReference type="Proteomes" id="UP001360560"/>
    </source>
</evidence>
<dbReference type="GeneID" id="90072619"/>
<dbReference type="InterPro" id="IPR052742">
    <property type="entry name" value="Mito_N-acetyltransferase"/>
</dbReference>
<dbReference type="InterPro" id="IPR016181">
    <property type="entry name" value="Acyl_CoA_acyltransferase"/>
</dbReference>
<proteinExistence type="predicted"/>
<dbReference type="RefSeq" id="XP_064851640.1">
    <property type="nucleotide sequence ID" value="XM_064995568.1"/>
</dbReference>